<proteinExistence type="inferred from homology"/>
<dbReference type="InterPro" id="IPR007712">
    <property type="entry name" value="RelE/ParE_toxin"/>
</dbReference>
<sequence length="95" mass="11331">MNVIWLRKAAVNLEHEYQWLYEKNPTAAQIFANEVYELTSLLATQPSMGRAGRVMGTRELVLYNFPYLLPYRVKNAEIQMLRVFHTYREPPKVRW</sequence>
<keyword evidence="2" id="KW-1277">Toxin-antitoxin system</keyword>
<organism evidence="3 4">
    <name type="scientific">Yersinia intermedia</name>
    <dbReference type="NCBI Taxonomy" id="631"/>
    <lineage>
        <taxon>Bacteria</taxon>
        <taxon>Pseudomonadati</taxon>
        <taxon>Pseudomonadota</taxon>
        <taxon>Gammaproteobacteria</taxon>
        <taxon>Enterobacterales</taxon>
        <taxon>Yersiniaceae</taxon>
        <taxon>Yersinia</taxon>
    </lineage>
</organism>
<evidence type="ECO:0000313" key="3">
    <source>
        <dbReference type="EMBL" id="OVZ88669.1"/>
    </source>
</evidence>
<dbReference type="InterPro" id="IPR035093">
    <property type="entry name" value="RelE/ParE_toxin_dom_sf"/>
</dbReference>
<gene>
    <name evidence="3" type="ORF">CBW57_04865</name>
</gene>
<evidence type="ECO:0000256" key="2">
    <source>
        <dbReference type="ARBA" id="ARBA00022649"/>
    </source>
</evidence>
<dbReference type="EMBL" id="NHOI01000006">
    <property type="protein sequence ID" value="OVZ88669.1"/>
    <property type="molecule type" value="Genomic_DNA"/>
</dbReference>
<evidence type="ECO:0000256" key="1">
    <source>
        <dbReference type="ARBA" id="ARBA00006226"/>
    </source>
</evidence>
<dbReference type="Gene3D" id="3.30.2310.20">
    <property type="entry name" value="RelE-like"/>
    <property type="match status" value="1"/>
</dbReference>
<comment type="similarity">
    <text evidence="1">Belongs to the RelE toxin family.</text>
</comment>
<dbReference type="AlphaFoldDB" id="A0A209A7B9"/>
<dbReference type="InterPro" id="IPR051803">
    <property type="entry name" value="TA_system_RelE-like_toxin"/>
</dbReference>
<protein>
    <submittedName>
        <fullName evidence="3">RelE/ParE family toxin</fullName>
    </submittedName>
</protein>
<accession>A0A209A7B9</accession>
<dbReference type="PANTHER" id="PTHR33755">
    <property type="entry name" value="TOXIN PARE1-RELATED"/>
    <property type="match status" value="1"/>
</dbReference>
<dbReference type="RefSeq" id="WP_050087306.1">
    <property type="nucleotide sequence ID" value="NZ_CBCPKE010000014.1"/>
</dbReference>
<name>A0A209A7B9_YERIN</name>
<evidence type="ECO:0000313" key="4">
    <source>
        <dbReference type="Proteomes" id="UP000196440"/>
    </source>
</evidence>
<dbReference type="Proteomes" id="UP000196440">
    <property type="component" value="Unassembled WGS sequence"/>
</dbReference>
<comment type="caution">
    <text evidence="3">The sequence shown here is derived from an EMBL/GenBank/DDBJ whole genome shotgun (WGS) entry which is preliminary data.</text>
</comment>
<dbReference type="Pfam" id="PF05016">
    <property type="entry name" value="ParE_toxin"/>
    <property type="match status" value="1"/>
</dbReference>
<reference evidence="3 4" key="1">
    <citation type="submission" date="2017-05" db="EMBL/GenBank/DDBJ databases">
        <title>Whole genome sequencing of Yersinia kristensenii.</title>
        <authorList>
            <person name="Campioni F."/>
        </authorList>
    </citation>
    <scope>NUCLEOTIDE SEQUENCE [LARGE SCALE GENOMIC DNA]</scope>
    <source>
        <strain evidence="3 4">CFSAN060536</strain>
    </source>
</reference>